<sequence length="495" mass="55975">MKKYFAVLFAVLLLGACSDSEQGSIVEVGAGRDNAGENKAGDDEERSPEEQSEESAETRPPAGEEETTESDSSEESEPEERTTELITYADYEGSNVSKVRDIEPNALAKRIEKLPYDFETEDGGSEDYKQSFDLDGDGNEETIEIGYELNGETEEKVYMIIISDHNGNPKYAEHLYNYVNEGYPQRFLTVVDLNDDGYLDIVTTNDFGATAYMQNGYQALGRVIYSFNSDLGTFTQTPVIGSYYKNSLDSEKLTVSIEEIIRGFSASYSYEDDFHIDNGEPDSDVLESLSIIDESGNFSSYIEDSINGQRKYYYPEYVSKMNDDDTFELIIDDFIYSAKAASIASTTAYNWNQTYGWLEPVGTVLSNTEEDFELGRTLFDTETFNDAFNTDEAVFEDYLGKWQAVIDGKKVDKHIDITESSITETENPGGEDNVEIEAAVENYIYKEDTNQVMVIGKVTAHSKYEDHNDYDNLLTLMKIDDEWLLMDKFGYFYTK</sequence>
<dbReference type="AlphaFoldDB" id="A0A0F7HKH6"/>
<reference evidence="2 4" key="1">
    <citation type="journal article" date="2015" name="Int. J. Syst. Evol. Microbiol.">
        <title>Complete genome sequence of Salinicoccus halodurans H3B36, isolated from the Qaidam Basin in China.</title>
        <authorList>
            <person name="Jiang K."/>
            <person name="Xue Y."/>
            <person name="Ma Y."/>
        </authorList>
    </citation>
    <scope>NUCLEOTIDE SEQUENCE [LARGE SCALE GENOMIC DNA]</scope>
    <source>
        <strain evidence="2 4">H3B36</strain>
    </source>
</reference>
<dbReference type="KEGG" id="shv:AAT16_04700"/>
<keyword evidence="4" id="KW-1185">Reference proteome</keyword>
<organism evidence="3 5">
    <name type="scientific">Salinicoccus halodurans</name>
    <dbReference type="NCBI Taxonomy" id="407035"/>
    <lineage>
        <taxon>Bacteria</taxon>
        <taxon>Bacillati</taxon>
        <taxon>Bacillota</taxon>
        <taxon>Bacilli</taxon>
        <taxon>Bacillales</taxon>
        <taxon>Staphylococcaceae</taxon>
        <taxon>Salinicoccus</taxon>
    </lineage>
</organism>
<evidence type="ECO:0008006" key="6">
    <source>
        <dbReference type="Google" id="ProtNLM"/>
    </source>
</evidence>
<feature type="compositionally biased region" description="Acidic residues" evidence="1">
    <location>
        <begin position="42"/>
        <end position="55"/>
    </location>
</feature>
<dbReference type="RefSeq" id="WP_046789763.1">
    <property type="nucleotide sequence ID" value="NZ_CP011366.1"/>
</dbReference>
<dbReference type="EMBL" id="CP011366">
    <property type="protein sequence ID" value="AKG73573.1"/>
    <property type="molecule type" value="Genomic_DNA"/>
</dbReference>
<name>A0A0F7HKH6_9STAP</name>
<evidence type="ECO:0000256" key="1">
    <source>
        <dbReference type="SAM" id="MobiDB-lite"/>
    </source>
</evidence>
<evidence type="ECO:0000313" key="3">
    <source>
        <dbReference type="EMBL" id="SFK52788.1"/>
    </source>
</evidence>
<dbReference type="InterPro" id="IPR028994">
    <property type="entry name" value="Integrin_alpha_N"/>
</dbReference>
<dbReference type="PROSITE" id="PS51257">
    <property type="entry name" value="PROKAR_LIPOPROTEIN"/>
    <property type="match status" value="1"/>
</dbReference>
<dbReference type="SUPFAM" id="SSF69318">
    <property type="entry name" value="Integrin alpha N-terminal domain"/>
    <property type="match status" value="1"/>
</dbReference>
<feature type="region of interest" description="Disordered" evidence="1">
    <location>
        <begin position="28"/>
        <end position="89"/>
    </location>
</feature>
<accession>A0A0F7HKH6</accession>
<dbReference type="EMBL" id="FOTB01000001">
    <property type="protein sequence ID" value="SFK52788.1"/>
    <property type="molecule type" value="Genomic_DNA"/>
</dbReference>
<reference evidence="3 5" key="3">
    <citation type="submission" date="2016-10" db="EMBL/GenBank/DDBJ databases">
        <authorList>
            <person name="Varghese N."/>
            <person name="Submissions S."/>
        </authorList>
    </citation>
    <scope>NUCLEOTIDE SEQUENCE [LARGE SCALE GENOMIC DNA]</scope>
    <source>
        <strain evidence="3 5">CGMCC 1.6501</strain>
    </source>
</reference>
<evidence type="ECO:0000313" key="5">
    <source>
        <dbReference type="Proteomes" id="UP000183090"/>
    </source>
</evidence>
<dbReference type="Proteomes" id="UP000034029">
    <property type="component" value="Chromosome"/>
</dbReference>
<protein>
    <recommendedName>
        <fullName evidence="6">Lipoprotein</fullName>
    </recommendedName>
</protein>
<evidence type="ECO:0000313" key="2">
    <source>
        <dbReference type="EMBL" id="AKG73573.1"/>
    </source>
</evidence>
<evidence type="ECO:0000313" key="4">
    <source>
        <dbReference type="Proteomes" id="UP000034029"/>
    </source>
</evidence>
<proteinExistence type="predicted"/>
<gene>
    <name evidence="2" type="ORF">AAT16_04700</name>
    <name evidence="3" type="ORF">SAMN05216235_0176</name>
</gene>
<dbReference type="Proteomes" id="UP000183090">
    <property type="component" value="Unassembled WGS sequence"/>
</dbReference>
<reference evidence="4" key="2">
    <citation type="submission" date="2015-04" db="EMBL/GenBank/DDBJ databases">
        <title>Complete genome sequence of Salinicoccus halodurans strain H3B36, isolated from the Qaidam basin of China.</title>
        <authorList>
            <person name="Ma Y."/>
            <person name="Jiang K."/>
            <person name="Xue Y."/>
        </authorList>
    </citation>
    <scope>NUCLEOTIDE SEQUENCE [LARGE SCALE GENOMIC DNA]</scope>
    <source>
        <strain evidence="4">H3B36</strain>
    </source>
</reference>
<feature type="compositionally biased region" description="Acidic residues" evidence="1">
    <location>
        <begin position="63"/>
        <end position="78"/>
    </location>
</feature>